<reference evidence="15 16" key="2">
    <citation type="submission" date="2019-02" db="EMBL/GenBank/DDBJ databases">
        <title>Diversity in Cyanophage Genomes from Southern New England Coastal Waters.</title>
        <authorList>
            <person name="Marston M.F."/>
        </authorList>
    </citation>
    <scope>NUCLEOTIDE SEQUENCE [LARGE SCALE GENOMIC DNA]</scope>
    <source>
        <strain evidence="8">RW_01_0115_WH8101</strain>
        <strain evidence="9">RW_03_0617</strain>
        <strain evidence="10">RW_22_0214</strain>
        <strain evidence="11">RW_62_0316</strain>
    </source>
</reference>
<dbReference type="EMBL" id="MK493324">
    <property type="protein sequence ID" value="QBQ75564.1"/>
    <property type="molecule type" value="Genomic_DNA"/>
</dbReference>
<evidence type="ECO:0000313" key="7">
    <source>
        <dbReference type="EMBL" id="AOO11269.1"/>
    </source>
</evidence>
<dbReference type="EMBL" id="KX349288">
    <property type="protein sequence ID" value="AOO10823.1"/>
    <property type="molecule type" value="Genomic_DNA"/>
</dbReference>
<dbReference type="Proteomes" id="UP000225361">
    <property type="component" value="Segment"/>
</dbReference>
<dbReference type="Proteomes" id="UP000299832">
    <property type="component" value="Genome"/>
</dbReference>
<keyword evidence="14" id="KW-1185">Reference proteome</keyword>
<name>A0A1D7SC95_9CAUD</name>
<evidence type="ECO:0000313" key="3">
    <source>
        <dbReference type="EMBL" id="AOO10384.1"/>
    </source>
</evidence>
<dbReference type="Proteomes" id="UP000222384">
    <property type="component" value="Genome"/>
</dbReference>
<dbReference type="EMBL" id="KX349285">
    <property type="protein sequence ID" value="AOO10162.1"/>
    <property type="molecule type" value="Genomic_DNA"/>
</dbReference>
<dbReference type="Proteomes" id="UP000223306">
    <property type="component" value="Segment"/>
</dbReference>
<evidence type="ECO:0000313" key="11">
    <source>
        <dbReference type="EMBL" id="QBQ75784.1"/>
    </source>
</evidence>
<dbReference type="EMBL" id="MK493325">
    <property type="protein sequence ID" value="QBQ75784.1"/>
    <property type="molecule type" value="Genomic_DNA"/>
</dbReference>
<dbReference type="Proteomes" id="UP000224173">
    <property type="component" value="Segment"/>
</dbReference>
<evidence type="ECO:0000313" key="4">
    <source>
        <dbReference type="EMBL" id="AOO10602.1"/>
    </source>
</evidence>
<evidence type="ECO:0000313" key="15">
    <source>
        <dbReference type="Proteomes" id="UP000299832"/>
    </source>
</evidence>
<dbReference type="Proteomes" id="UP000304735">
    <property type="component" value="Segment"/>
</dbReference>
<dbReference type="EMBL" id="KX349289">
    <property type="protein sequence ID" value="AOO11045.1"/>
    <property type="molecule type" value="Genomic_DNA"/>
</dbReference>
<dbReference type="EMBL" id="MK493323">
    <property type="protein sequence ID" value="QBQ75342.1"/>
    <property type="molecule type" value="Genomic_DNA"/>
</dbReference>
<evidence type="ECO:0000313" key="16">
    <source>
        <dbReference type="Proteomes" id="UP000301260"/>
    </source>
</evidence>
<dbReference type="Proteomes" id="UP000226351">
    <property type="component" value="Segment"/>
</dbReference>
<sequence>MGIPNPESAQYNSLQEFIGFFKEKDNAPSFANLFSVHFSTPPMMQAGANNFGSKYDPQRGDLRNLLNYYAESVNLPSKQVTTGNYNQLGSAIRYATGSTFSQISISFRVPRSGETRAFFERWISLMANDASQYTDYYDNYVCPTLRIYKWERGGGQNAITRRETLKAVRESQITRYSAMTPKLDELTGAYELKNVFPYNIGSIQLDNSQNKLMTMTVQFYYERYRFYQQDKFSVSQKKIVVPSPPDNSTTPATDPIPQGQSIDSYWSSGSSRWVEAGLPYVGRNVGPIAPFDGI</sequence>
<dbReference type="EMBL" id="KX349290">
    <property type="protein sequence ID" value="AOO11269.1"/>
    <property type="molecule type" value="Genomic_DNA"/>
</dbReference>
<dbReference type="EMBL" id="KX349286">
    <property type="protein sequence ID" value="AOO10384.1"/>
    <property type="molecule type" value="Genomic_DNA"/>
</dbReference>
<proteinExistence type="predicted"/>
<gene>
    <name evidence="8" type="ORF">RW010115_008</name>
    <name evidence="2" type="ORF">RW01021201_008</name>
    <name evidence="9" type="ORF">RW030617_008</name>
    <name evidence="3" type="ORF">RW03080701_008</name>
    <name evidence="4" type="ORF">RW060613_008</name>
    <name evidence="5" type="ORF">RW080711_008</name>
    <name evidence="10" type="ORF">RW220214_008</name>
    <name evidence="6" type="ORF">RW220300_008</name>
    <name evidence="7" type="ORF">RW251112_008</name>
    <name evidence="11" type="ORF">RW620316_008</name>
</gene>
<dbReference type="EMBL" id="KX349287">
    <property type="protein sequence ID" value="AOO10602.1"/>
    <property type="molecule type" value="Genomic_DNA"/>
</dbReference>
<evidence type="ECO:0008006" key="17">
    <source>
        <dbReference type="Google" id="ProtNLM"/>
    </source>
</evidence>
<feature type="compositionally biased region" description="Polar residues" evidence="1">
    <location>
        <begin position="246"/>
        <end position="261"/>
    </location>
</feature>
<evidence type="ECO:0000256" key="1">
    <source>
        <dbReference type="SAM" id="MobiDB-lite"/>
    </source>
</evidence>
<evidence type="ECO:0000313" key="10">
    <source>
        <dbReference type="EMBL" id="QBQ75564.1"/>
    </source>
</evidence>
<organism evidence="7 12">
    <name type="scientific">Synechococcus phage S-RIM8</name>
    <dbReference type="NCBI Taxonomy" id="756278"/>
    <lineage>
        <taxon>Viruses</taxon>
        <taxon>Duplodnaviria</taxon>
        <taxon>Heunggongvirae</taxon>
        <taxon>Uroviricota</taxon>
        <taxon>Caudoviricetes</taxon>
        <taxon>Pantevenvirales</taxon>
        <taxon>Kyanoviridae</taxon>
        <taxon>Neptunevirus</taxon>
        <taxon>Neptunevirus srim18</taxon>
    </lineage>
</organism>
<evidence type="ECO:0000313" key="13">
    <source>
        <dbReference type="Proteomes" id="UP000223306"/>
    </source>
</evidence>
<dbReference type="Proteomes" id="UP000301580">
    <property type="component" value="Segment"/>
</dbReference>
<dbReference type="EMBL" id="MK493322">
    <property type="protein sequence ID" value="QBQ75121.1"/>
    <property type="molecule type" value="Genomic_DNA"/>
</dbReference>
<dbReference type="Proteomes" id="UP000301260">
    <property type="component" value="Segment"/>
</dbReference>
<evidence type="ECO:0000313" key="9">
    <source>
        <dbReference type="EMBL" id="QBQ75342.1"/>
    </source>
</evidence>
<feature type="region of interest" description="Disordered" evidence="1">
    <location>
        <begin position="240"/>
        <end position="261"/>
    </location>
</feature>
<evidence type="ECO:0000313" key="6">
    <source>
        <dbReference type="EMBL" id="AOO11045.1"/>
    </source>
</evidence>
<protein>
    <recommendedName>
        <fullName evidence="17">Gp11</fullName>
    </recommendedName>
</protein>
<evidence type="ECO:0000313" key="14">
    <source>
        <dbReference type="Proteomes" id="UP000226351"/>
    </source>
</evidence>
<evidence type="ECO:0000313" key="12">
    <source>
        <dbReference type="Proteomes" id="UP000222384"/>
    </source>
</evidence>
<reference evidence="12 13" key="1">
    <citation type="journal article" date="2016" name="Environ. Microbiol.">
        <title>Genomic diversification of marine cyanophages into stable ecotypes.</title>
        <authorList>
            <person name="Marston M.F."/>
            <person name="Martiny J.B."/>
        </authorList>
    </citation>
    <scope>NUCLEOTIDE SEQUENCE [LARGE SCALE GENOMIC DNA]</scope>
    <source>
        <strain evidence="2">RW_01_0212_WH8101</strain>
        <strain evidence="3">RW_03_0807_WH8101</strain>
        <strain evidence="4">RW_06_0613</strain>
        <strain evidence="5">RW_08_0711</strain>
        <strain evidence="6">RW_22_0300</strain>
        <strain evidence="7">RW_25_1112</strain>
    </source>
</reference>
<dbReference type="Proteomes" id="UP000224174">
    <property type="component" value="Segment"/>
</dbReference>
<accession>A0A1D7SC95</accession>
<evidence type="ECO:0000313" key="2">
    <source>
        <dbReference type="EMBL" id="AOO10162.1"/>
    </source>
</evidence>
<evidence type="ECO:0000313" key="8">
    <source>
        <dbReference type="EMBL" id="QBQ75121.1"/>
    </source>
</evidence>
<evidence type="ECO:0000313" key="5">
    <source>
        <dbReference type="EMBL" id="AOO10823.1"/>
    </source>
</evidence>